<dbReference type="Pfam" id="PF23631">
    <property type="entry name" value="DUF7143"/>
    <property type="match status" value="1"/>
</dbReference>
<feature type="domain" description="DUF7143" evidence="2">
    <location>
        <begin position="42"/>
        <end position="198"/>
    </location>
</feature>
<proteinExistence type="predicted"/>
<dbReference type="AlphaFoldDB" id="A0AA40K5Z5"/>
<keyword evidence="1" id="KW-0732">Signal</keyword>
<gene>
    <name evidence="3" type="ORF">B0T21DRAFT_397678</name>
</gene>
<evidence type="ECO:0000313" key="3">
    <source>
        <dbReference type="EMBL" id="KAK0747208.1"/>
    </source>
</evidence>
<evidence type="ECO:0000256" key="1">
    <source>
        <dbReference type="SAM" id="SignalP"/>
    </source>
</evidence>
<protein>
    <recommendedName>
        <fullName evidence="2">DUF7143 domain-containing protein</fullName>
    </recommendedName>
</protein>
<feature type="signal peptide" evidence="1">
    <location>
        <begin position="1"/>
        <end position="16"/>
    </location>
</feature>
<dbReference type="EMBL" id="JAUKTV010000001">
    <property type="protein sequence ID" value="KAK0747208.1"/>
    <property type="molecule type" value="Genomic_DNA"/>
</dbReference>
<accession>A0AA40K5Z5</accession>
<dbReference type="InterPro" id="IPR055567">
    <property type="entry name" value="DUF7143"/>
</dbReference>
<dbReference type="PANTHER" id="PTHR37592:SF1">
    <property type="match status" value="1"/>
</dbReference>
<sequence length="200" mass="21441">MKFFSFLALGAGLVSAAPITSDLSIPAASELSTRQAGSACFVIGNTVLPQETSDVVNQLRGRITCNNNRRTLSNVPDVISGDVSFSSINFATSSQAPLQFALSRFATPTPLRSANLAQFQRQLDVYIATEAGIRSVNGNLAIKVPKFFLQFQISRIQTAQGNPPSAAGLQVNHLLEKVLKNSPRESQLHEQVRALASTLA</sequence>
<name>A0AA40K5Z5_9PEZI</name>
<comment type="caution">
    <text evidence="3">The sequence shown here is derived from an EMBL/GenBank/DDBJ whole genome shotgun (WGS) entry which is preliminary data.</text>
</comment>
<evidence type="ECO:0000259" key="2">
    <source>
        <dbReference type="Pfam" id="PF23631"/>
    </source>
</evidence>
<feature type="chain" id="PRO_5041443876" description="DUF7143 domain-containing protein" evidence="1">
    <location>
        <begin position="17"/>
        <end position="200"/>
    </location>
</feature>
<evidence type="ECO:0000313" key="4">
    <source>
        <dbReference type="Proteomes" id="UP001172159"/>
    </source>
</evidence>
<organism evidence="3 4">
    <name type="scientific">Apiosordaria backusii</name>
    <dbReference type="NCBI Taxonomy" id="314023"/>
    <lineage>
        <taxon>Eukaryota</taxon>
        <taxon>Fungi</taxon>
        <taxon>Dikarya</taxon>
        <taxon>Ascomycota</taxon>
        <taxon>Pezizomycotina</taxon>
        <taxon>Sordariomycetes</taxon>
        <taxon>Sordariomycetidae</taxon>
        <taxon>Sordariales</taxon>
        <taxon>Lasiosphaeriaceae</taxon>
        <taxon>Apiosordaria</taxon>
    </lineage>
</organism>
<dbReference type="Proteomes" id="UP001172159">
    <property type="component" value="Unassembled WGS sequence"/>
</dbReference>
<dbReference type="PANTHER" id="PTHR37592">
    <property type="match status" value="1"/>
</dbReference>
<reference evidence="3" key="1">
    <citation type="submission" date="2023-06" db="EMBL/GenBank/DDBJ databases">
        <title>Genome-scale phylogeny and comparative genomics of the fungal order Sordariales.</title>
        <authorList>
            <consortium name="Lawrence Berkeley National Laboratory"/>
            <person name="Hensen N."/>
            <person name="Bonometti L."/>
            <person name="Westerberg I."/>
            <person name="Brannstrom I.O."/>
            <person name="Guillou S."/>
            <person name="Cros-Aarteil S."/>
            <person name="Calhoun S."/>
            <person name="Haridas S."/>
            <person name="Kuo A."/>
            <person name="Mondo S."/>
            <person name="Pangilinan J."/>
            <person name="Riley R."/>
            <person name="Labutti K."/>
            <person name="Andreopoulos B."/>
            <person name="Lipzen A."/>
            <person name="Chen C."/>
            <person name="Yanf M."/>
            <person name="Daum C."/>
            <person name="Ng V."/>
            <person name="Clum A."/>
            <person name="Steindorff A."/>
            <person name="Ohm R."/>
            <person name="Martin F."/>
            <person name="Silar P."/>
            <person name="Natvig D."/>
            <person name="Lalanne C."/>
            <person name="Gautier V."/>
            <person name="Ament-Velasquez S.L."/>
            <person name="Kruys A."/>
            <person name="Hutchinson M.I."/>
            <person name="Powell A.J."/>
            <person name="Barry K."/>
            <person name="Miller A.N."/>
            <person name="Grigoriev I.V."/>
            <person name="Debuchy R."/>
            <person name="Gladieux P."/>
            <person name="Thoren M.H."/>
            <person name="Johannesson H."/>
        </authorList>
    </citation>
    <scope>NUCLEOTIDE SEQUENCE</scope>
    <source>
        <strain evidence="3">CBS 540.89</strain>
    </source>
</reference>
<keyword evidence="4" id="KW-1185">Reference proteome</keyword>